<evidence type="ECO:0000256" key="3">
    <source>
        <dbReference type="ARBA" id="ARBA00013081"/>
    </source>
</evidence>
<dbReference type="EnsemblMetazoa" id="CLYHEMT014313.2">
    <property type="protein sequence ID" value="CLYHEMP014313.2"/>
    <property type="gene ID" value="CLYHEMG014313"/>
</dbReference>
<keyword evidence="7 9" id="KW-0904">Protein phosphatase</keyword>
<sequence>MGAYLPKPVTEKTSHDESLDHLSFGISGMQGWRENMEDAHCAMPDFDGKNNALFGVFDGHGGEEVAVYVSQNLHKFILDCDSYMEGEIESALKEAFMNIDQAVTTEEVIEELKEIAGFNEGNEEERAGELNALLEEAHMPIEDILANIQQKCQERLSVKGVFKDEEESEDEEEDEEKPKTENVVDENKNVNGHTEVPKETGKKSRKQKAPTKRVENGNTEIVAINGSAEKVKEEGGSSGGSSSTPSAEEAASADGSKSAGGSGGSSTAEESAGGSSGKSGSSSGGSSGGSSKAPYIPAVNPDGGEDDDEDDEDNDDPDFDSPPEDSDEAESSGDDDEDGSGESGEEDDDEDQFQDSEGYEFSQGQEVGKDSGTTAVVALIHNKKLYVANAGDSRCILCRNGKVVEMSKDHSPDVEEERKRIEAAGSKICSEGRINGGINLTRAVGDHAYKQNKDLPPEEQAVTALPDVRVQDLTEYNIFSVKKL</sequence>
<evidence type="ECO:0000313" key="13">
    <source>
        <dbReference type="Proteomes" id="UP000594262"/>
    </source>
</evidence>
<dbReference type="Proteomes" id="UP000594262">
    <property type="component" value="Unplaced"/>
</dbReference>
<evidence type="ECO:0000256" key="7">
    <source>
        <dbReference type="ARBA" id="ARBA00022912"/>
    </source>
</evidence>
<dbReference type="SMART" id="SM00332">
    <property type="entry name" value="PP2Cc"/>
    <property type="match status" value="1"/>
</dbReference>
<keyword evidence="8" id="KW-0464">Manganese</keyword>
<feature type="region of interest" description="Disordered" evidence="10">
    <location>
        <begin position="162"/>
        <end position="369"/>
    </location>
</feature>
<comment type="similarity">
    <text evidence="2 9">Belongs to the PP2C family.</text>
</comment>
<dbReference type="Gene3D" id="3.60.40.10">
    <property type="entry name" value="PPM-type phosphatase domain"/>
    <property type="match status" value="2"/>
</dbReference>
<dbReference type="PANTHER" id="PTHR13832">
    <property type="entry name" value="PROTEIN PHOSPHATASE 2C"/>
    <property type="match status" value="1"/>
</dbReference>
<dbReference type="OrthoDB" id="10264738at2759"/>
<name>A0A7M5WWT3_9CNID</name>
<reference evidence="12" key="1">
    <citation type="submission" date="2021-01" db="UniProtKB">
        <authorList>
            <consortium name="EnsemblMetazoa"/>
        </authorList>
    </citation>
    <scope>IDENTIFICATION</scope>
</reference>
<dbReference type="CDD" id="cd00143">
    <property type="entry name" value="PP2Cc"/>
    <property type="match status" value="2"/>
</dbReference>
<proteinExistence type="inferred from homology"/>
<dbReference type="GO" id="GO:0046872">
    <property type="term" value="F:metal ion binding"/>
    <property type="evidence" value="ECO:0007669"/>
    <property type="project" value="UniProtKB-KW"/>
</dbReference>
<protein>
    <recommendedName>
        <fullName evidence="3">protein-serine/threonine phosphatase</fullName>
        <ecNumber evidence="3">3.1.3.16</ecNumber>
    </recommendedName>
</protein>
<evidence type="ECO:0000256" key="8">
    <source>
        <dbReference type="ARBA" id="ARBA00023211"/>
    </source>
</evidence>
<feature type="domain" description="PPM-type phosphatase" evidence="11">
    <location>
        <begin position="23"/>
        <end position="484"/>
    </location>
</feature>
<evidence type="ECO:0000256" key="6">
    <source>
        <dbReference type="ARBA" id="ARBA00022842"/>
    </source>
</evidence>
<keyword evidence="5 9" id="KW-0378">Hydrolase</keyword>
<dbReference type="AlphaFoldDB" id="A0A7M5WWT3"/>
<keyword evidence="6" id="KW-0460">Magnesium</keyword>
<dbReference type="InterPro" id="IPR001932">
    <property type="entry name" value="PPM-type_phosphatase-like_dom"/>
</dbReference>
<feature type="compositionally biased region" description="Gly residues" evidence="10">
    <location>
        <begin position="274"/>
        <end position="288"/>
    </location>
</feature>
<evidence type="ECO:0000313" key="12">
    <source>
        <dbReference type="EnsemblMetazoa" id="CLYHEMP014313.2"/>
    </source>
</evidence>
<feature type="compositionally biased region" description="Low complexity" evidence="10">
    <location>
        <begin position="240"/>
        <end position="257"/>
    </location>
</feature>
<dbReference type="InterPro" id="IPR036457">
    <property type="entry name" value="PPM-type-like_dom_sf"/>
</dbReference>
<feature type="compositionally biased region" description="Acidic residues" evidence="10">
    <location>
        <begin position="164"/>
        <end position="175"/>
    </location>
</feature>
<evidence type="ECO:0000259" key="11">
    <source>
        <dbReference type="PROSITE" id="PS51746"/>
    </source>
</evidence>
<accession>A0A7M5WWT3</accession>
<evidence type="ECO:0000256" key="9">
    <source>
        <dbReference type="RuleBase" id="RU003465"/>
    </source>
</evidence>
<keyword evidence="13" id="KW-1185">Reference proteome</keyword>
<dbReference type="EC" id="3.1.3.16" evidence="3"/>
<feature type="compositionally biased region" description="Acidic residues" evidence="10">
    <location>
        <begin position="303"/>
        <end position="358"/>
    </location>
</feature>
<dbReference type="InterPro" id="IPR000222">
    <property type="entry name" value="PP2C_BS"/>
</dbReference>
<evidence type="ECO:0000256" key="10">
    <source>
        <dbReference type="SAM" id="MobiDB-lite"/>
    </source>
</evidence>
<comment type="cofactor">
    <cofactor evidence="1">
        <name>Mn(2+)</name>
        <dbReference type="ChEBI" id="CHEBI:29035"/>
    </cofactor>
</comment>
<dbReference type="SUPFAM" id="SSF81606">
    <property type="entry name" value="PP2C-like"/>
    <property type="match status" value="2"/>
</dbReference>
<evidence type="ECO:0000256" key="5">
    <source>
        <dbReference type="ARBA" id="ARBA00022801"/>
    </source>
</evidence>
<dbReference type="PROSITE" id="PS01032">
    <property type="entry name" value="PPM_1"/>
    <property type="match status" value="1"/>
</dbReference>
<dbReference type="GO" id="GO:0004722">
    <property type="term" value="F:protein serine/threonine phosphatase activity"/>
    <property type="evidence" value="ECO:0007669"/>
    <property type="project" value="UniProtKB-EC"/>
</dbReference>
<evidence type="ECO:0000256" key="1">
    <source>
        <dbReference type="ARBA" id="ARBA00001936"/>
    </source>
</evidence>
<evidence type="ECO:0000256" key="4">
    <source>
        <dbReference type="ARBA" id="ARBA00022723"/>
    </source>
</evidence>
<dbReference type="Pfam" id="PF00481">
    <property type="entry name" value="PP2C"/>
    <property type="match status" value="2"/>
</dbReference>
<keyword evidence="4" id="KW-0479">Metal-binding</keyword>
<dbReference type="PANTHER" id="PTHR13832:SF803">
    <property type="entry name" value="PROTEIN PHOSPHATASE 1G"/>
    <property type="match status" value="1"/>
</dbReference>
<feature type="compositionally biased region" description="Basic and acidic residues" evidence="10">
    <location>
        <begin position="176"/>
        <end position="188"/>
    </location>
</feature>
<evidence type="ECO:0000256" key="2">
    <source>
        <dbReference type="ARBA" id="ARBA00006702"/>
    </source>
</evidence>
<dbReference type="PROSITE" id="PS51746">
    <property type="entry name" value="PPM_2"/>
    <property type="match status" value="1"/>
</dbReference>
<organism evidence="12 13">
    <name type="scientific">Clytia hemisphaerica</name>
    <dbReference type="NCBI Taxonomy" id="252671"/>
    <lineage>
        <taxon>Eukaryota</taxon>
        <taxon>Metazoa</taxon>
        <taxon>Cnidaria</taxon>
        <taxon>Hydrozoa</taxon>
        <taxon>Hydroidolina</taxon>
        <taxon>Leptothecata</taxon>
        <taxon>Obeliida</taxon>
        <taxon>Clytiidae</taxon>
        <taxon>Clytia</taxon>
    </lineage>
</organism>
<dbReference type="InterPro" id="IPR015655">
    <property type="entry name" value="PP2C"/>
</dbReference>